<dbReference type="Proteomes" id="UP000001548">
    <property type="component" value="Unassembled WGS sequence"/>
</dbReference>
<evidence type="ECO:0000313" key="1">
    <source>
        <dbReference type="EMBL" id="KAE8302217.1"/>
    </source>
</evidence>
<comment type="caution">
    <text evidence="1">The sequence shown here is derived from an EMBL/GenBank/DDBJ whole genome shotgun (WGS) entry which is preliminary data.</text>
</comment>
<sequence length="263" mass="29500">MIKRDSVSRLLYICNLSFSCCLLVVVCALYVMEYFTGRESSTFTLSYYALFLILAFIVGGTLFMGIIQLRKTVLNWFVCRYISCGLNIYGLLVHAIYLIFVIWFVPLARLLASGLCVFIETLHTILLFNYASSIHYTAAYATRLALVGCLFIDQMVQFIELSTNISGNETNHKYMLIEASILYTVIVIGSSAALRSLSMSFVSSIVLLSWTLSSSVEGTLHLVLIIESIISIISLGAISAYHGLQFRRRKRAIHLEEPSYATD</sequence>
<protein>
    <submittedName>
        <fullName evidence="1">Uncharacterized protein</fullName>
    </submittedName>
</protein>
<dbReference type="HOGENOM" id="CLU_1059383_0_0_1"/>
<proteinExistence type="predicted"/>
<organism evidence="1 2">
    <name type="scientific">Giardia intestinalis (strain ATCC 50803 / WB clone C6)</name>
    <name type="common">Giardia lamblia</name>
    <dbReference type="NCBI Taxonomy" id="184922"/>
    <lineage>
        <taxon>Eukaryota</taxon>
        <taxon>Metamonada</taxon>
        <taxon>Diplomonadida</taxon>
        <taxon>Hexamitidae</taxon>
        <taxon>Giardiinae</taxon>
        <taxon>Giardia</taxon>
    </lineage>
</organism>
<dbReference type="VEuPathDB" id="GiardiaDB:GL50803_7969"/>
<dbReference type="AlphaFoldDB" id="D3KH70"/>
<gene>
    <name evidence="1" type="ORF">GL50803_007969</name>
</gene>
<dbReference type="PROSITE" id="PS51257">
    <property type="entry name" value="PROKAR_LIPOPROTEIN"/>
    <property type="match status" value="1"/>
</dbReference>
<name>D3KH70_GIAIC</name>
<dbReference type="OMA" id="CRYISCG"/>
<dbReference type="EMBL" id="AACB03000004">
    <property type="protein sequence ID" value="KAE8302217.1"/>
    <property type="molecule type" value="Genomic_DNA"/>
</dbReference>
<reference evidence="1 2" key="1">
    <citation type="journal article" date="2007" name="Science">
        <title>Genomic minimalism in the early diverging intestinal parasite Giardia lamblia.</title>
        <authorList>
            <person name="Morrison H.G."/>
            <person name="McArthur A.G."/>
            <person name="Gillin F.D."/>
            <person name="Aley S.B."/>
            <person name="Adam R.D."/>
            <person name="Olsen G.J."/>
            <person name="Best A.A."/>
            <person name="Cande W.Z."/>
            <person name="Chen F."/>
            <person name="Cipriano M.J."/>
            <person name="Davids B.J."/>
            <person name="Dawson S.C."/>
            <person name="Elmendorf H.G."/>
            <person name="Hehl A.B."/>
            <person name="Holder M.E."/>
            <person name="Huse S.M."/>
            <person name="Kim U.U."/>
            <person name="Lasek-Nesselquist E."/>
            <person name="Manning G."/>
            <person name="Nigam A."/>
            <person name="Nixon J.E."/>
            <person name="Palm D."/>
            <person name="Passamaneck N.E."/>
            <person name="Prabhu A."/>
            <person name="Reich C.I."/>
            <person name="Reiner D.S."/>
            <person name="Samuelson J."/>
            <person name="Svard S.G."/>
            <person name="Sogin M.L."/>
        </authorList>
    </citation>
    <scope>NUCLEOTIDE SEQUENCE [LARGE SCALE GENOMIC DNA]</scope>
    <source>
        <strain evidence="1 2">WB C6</strain>
    </source>
</reference>
<evidence type="ECO:0000313" key="2">
    <source>
        <dbReference type="Proteomes" id="UP000001548"/>
    </source>
</evidence>
<accession>D3KH70</accession>
<keyword evidence="2" id="KW-1185">Reference proteome</keyword>